<reference evidence="1 2" key="1">
    <citation type="submission" date="2021-03" db="EMBL/GenBank/DDBJ databases">
        <title>Genomic Encyclopedia of Type Strains, Phase III (KMG-III): the genomes of soil and plant-associated and newly described type strains.</title>
        <authorList>
            <person name="Whitman W."/>
        </authorList>
    </citation>
    <scope>NUCLEOTIDE SEQUENCE [LARGE SCALE GENOMIC DNA]</scope>
    <source>
        <strain evidence="1 2">IMMIB AFH-6</strain>
    </source>
</reference>
<dbReference type="EMBL" id="JAGINP010000054">
    <property type="protein sequence ID" value="MBP2297305.1"/>
    <property type="molecule type" value="Genomic_DNA"/>
</dbReference>
<dbReference type="RefSeq" id="WP_209774036.1">
    <property type="nucleotide sequence ID" value="NZ_JAGINP010000054.1"/>
</dbReference>
<evidence type="ECO:0000313" key="1">
    <source>
        <dbReference type="EMBL" id="MBP2297305.1"/>
    </source>
</evidence>
<sequence>MALTAVQVNPPADAYLGGLRAVIASVSPALLDRDRWGFQTLKEVVALTRHHTFIVEATRGQSGFPSGRAQIKSRPTFFCVELVMTSPSFPNHFGPN</sequence>
<keyword evidence="2" id="KW-1185">Reference proteome</keyword>
<comment type="caution">
    <text evidence="1">The sequence shown here is derived from an EMBL/GenBank/DDBJ whole genome shotgun (WGS) entry which is preliminary data.</text>
</comment>
<dbReference type="Proteomes" id="UP000781958">
    <property type="component" value="Unassembled WGS sequence"/>
</dbReference>
<proteinExistence type="predicted"/>
<accession>A0ABS4SXM9</accession>
<gene>
    <name evidence="1" type="ORF">J2851_007127</name>
</gene>
<name>A0ABS4SXM9_9PROT</name>
<evidence type="ECO:0000313" key="2">
    <source>
        <dbReference type="Proteomes" id="UP000781958"/>
    </source>
</evidence>
<protein>
    <submittedName>
        <fullName evidence="1">Uncharacterized protein</fullName>
    </submittedName>
</protein>
<organism evidence="1 2">
    <name type="scientific">Azospirillum rugosum</name>
    <dbReference type="NCBI Taxonomy" id="416170"/>
    <lineage>
        <taxon>Bacteria</taxon>
        <taxon>Pseudomonadati</taxon>
        <taxon>Pseudomonadota</taxon>
        <taxon>Alphaproteobacteria</taxon>
        <taxon>Rhodospirillales</taxon>
        <taxon>Azospirillaceae</taxon>
        <taxon>Azospirillum</taxon>
    </lineage>
</organism>